<dbReference type="InterPro" id="IPR018076">
    <property type="entry name" value="T2SS_GspF_dom"/>
</dbReference>
<dbReference type="GO" id="GO:0005886">
    <property type="term" value="C:plasma membrane"/>
    <property type="evidence" value="ECO:0007669"/>
    <property type="project" value="UniProtKB-SubCell"/>
</dbReference>
<keyword evidence="5 6" id="KW-0472">Membrane</keyword>
<proteinExistence type="predicted"/>
<feature type="transmembrane region" description="Helical" evidence="6">
    <location>
        <begin position="94"/>
        <end position="113"/>
    </location>
</feature>
<evidence type="ECO:0000313" key="8">
    <source>
        <dbReference type="EMBL" id="MPM80352.1"/>
    </source>
</evidence>
<keyword evidence="4 6" id="KW-1133">Transmembrane helix</keyword>
<evidence type="ECO:0000259" key="7">
    <source>
        <dbReference type="Pfam" id="PF00482"/>
    </source>
</evidence>
<feature type="transmembrane region" description="Helical" evidence="6">
    <location>
        <begin position="263"/>
        <end position="284"/>
    </location>
</feature>
<gene>
    <name evidence="8" type="ORF">SDC9_127399</name>
</gene>
<comment type="caution">
    <text evidence="8">The sequence shown here is derived from an EMBL/GenBank/DDBJ whole genome shotgun (WGS) entry which is preliminary data.</text>
</comment>
<evidence type="ECO:0000256" key="4">
    <source>
        <dbReference type="ARBA" id="ARBA00022989"/>
    </source>
</evidence>
<protein>
    <recommendedName>
        <fullName evidence="7">Type II secretion system protein GspF domain-containing protein</fullName>
    </recommendedName>
</protein>
<dbReference type="AlphaFoldDB" id="A0A645CUH7"/>
<evidence type="ECO:0000256" key="6">
    <source>
        <dbReference type="SAM" id="Phobius"/>
    </source>
</evidence>
<feature type="transmembrane region" description="Helical" evidence="6">
    <location>
        <begin position="119"/>
        <end position="137"/>
    </location>
</feature>
<dbReference type="EMBL" id="VSSQ01029990">
    <property type="protein sequence ID" value="MPM80352.1"/>
    <property type="molecule type" value="Genomic_DNA"/>
</dbReference>
<dbReference type="Pfam" id="PF00482">
    <property type="entry name" value="T2SSF"/>
    <property type="match status" value="1"/>
</dbReference>
<comment type="subcellular location">
    <subcellularLocation>
        <location evidence="1">Cell membrane</location>
        <topology evidence="1">Multi-pass membrane protein</topology>
    </subcellularLocation>
</comment>
<evidence type="ECO:0000256" key="1">
    <source>
        <dbReference type="ARBA" id="ARBA00004651"/>
    </source>
</evidence>
<reference evidence="8" key="1">
    <citation type="submission" date="2019-08" db="EMBL/GenBank/DDBJ databases">
        <authorList>
            <person name="Kucharzyk K."/>
            <person name="Murdoch R.W."/>
            <person name="Higgins S."/>
            <person name="Loffler F."/>
        </authorList>
    </citation>
    <scope>NUCLEOTIDE SEQUENCE</scope>
</reference>
<keyword evidence="2" id="KW-1003">Cell membrane</keyword>
<dbReference type="PANTHER" id="PTHR35007">
    <property type="entry name" value="INTEGRAL MEMBRANE PROTEIN-RELATED"/>
    <property type="match status" value="1"/>
</dbReference>
<keyword evidence="3 6" id="KW-0812">Transmembrane</keyword>
<feature type="transmembrane region" description="Helical" evidence="6">
    <location>
        <begin position="6"/>
        <end position="26"/>
    </location>
</feature>
<dbReference type="PANTHER" id="PTHR35007:SF2">
    <property type="entry name" value="PILUS ASSEMBLE PROTEIN"/>
    <property type="match status" value="1"/>
</dbReference>
<evidence type="ECO:0000256" key="3">
    <source>
        <dbReference type="ARBA" id="ARBA00022692"/>
    </source>
</evidence>
<evidence type="ECO:0000256" key="2">
    <source>
        <dbReference type="ARBA" id="ARBA00022475"/>
    </source>
</evidence>
<sequence>MLNQPIMLLTALAAAVSVGCAVLYVGRLLSGIELAKREELSARRLPILVRLLLPFTVLTRPLAADKGCAAWREMIAPRLWMAGLGEVLTPTDFIALRFVFLVVAVLLAGVGMFAAYAPVWMLLALLIALFPGMWVGSEIKKRHLAIMKALPNVLDLLTLSVESGRDLLSALRDILARRKPDPLGEELTRAFQEIQFGRKRTEALRAMAQRVRQTDLTAVVNALVQAEELGVSISQILRIQSDMQRNKRFSLAEKLANEASVKIIIPIILCILPAVFLILIGPFVTRISAFF</sequence>
<accession>A0A645CUH7</accession>
<organism evidence="8">
    <name type="scientific">bioreactor metagenome</name>
    <dbReference type="NCBI Taxonomy" id="1076179"/>
    <lineage>
        <taxon>unclassified sequences</taxon>
        <taxon>metagenomes</taxon>
        <taxon>ecological metagenomes</taxon>
    </lineage>
</organism>
<feature type="domain" description="Type II secretion system protein GspF" evidence="7">
    <location>
        <begin position="154"/>
        <end position="280"/>
    </location>
</feature>
<evidence type="ECO:0000256" key="5">
    <source>
        <dbReference type="ARBA" id="ARBA00023136"/>
    </source>
</evidence>
<name>A0A645CUH7_9ZZZZ</name>